<accession>A0A8K0IEG6</accession>
<sequence length="144" mass="15906">MPMLRGTGPYATPPNGRTPTSFRRSAERQTGYIASKVSSATPSAVNFSEEPPSENSEVGSQDGHNGDDDNGWEFWNENEGQSPPNNAWRHHDSSTEDNPPGDTRNPPKEVLGHQRLVAVRSQEEMSMQAHILTFRNFQNGTLDA</sequence>
<reference evidence="2" key="1">
    <citation type="journal article" date="2017" name="Gigascience">
        <title>The genome draft of coconut (Cocos nucifera).</title>
        <authorList>
            <person name="Xiao Y."/>
            <person name="Xu P."/>
            <person name="Fan H."/>
            <person name="Baudouin L."/>
            <person name="Xia W."/>
            <person name="Bocs S."/>
            <person name="Xu J."/>
            <person name="Li Q."/>
            <person name="Guo A."/>
            <person name="Zhou L."/>
            <person name="Li J."/>
            <person name="Wu Y."/>
            <person name="Ma Z."/>
            <person name="Armero A."/>
            <person name="Issali A.E."/>
            <person name="Liu N."/>
            <person name="Peng M."/>
            <person name="Yang Y."/>
        </authorList>
    </citation>
    <scope>NUCLEOTIDE SEQUENCE</scope>
    <source>
        <tissue evidence="2">Spear leaf of Hainan Tall coconut</tissue>
    </source>
</reference>
<evidence type="ECO:0000313" key="3">
    <source>
        <dbReference type="Proteomes" id="UP000797356"/>
    </source>
</evidence>
<feature type="compositionally biased region" description="Low complexity" evidence="1">
    <location>
        <begin position="45"/>
        <end position="60"/>
    </location>
</feature>
<keyword evidence="3" id="KW-1185">Reference proteome</keyword>
<protein>
    <submittedName>
        <fullName evidence="2">Uncharacterized protein</fullName>
    </submittedName>
</protein>
<evidence type="ECO:0000313" key="2">
    <source>
        <dbReference type="EMBL" id="KAG1354326.1"/>
    </source>
</evidence>
<comment type="caution">
    <text evidence="2">The sequence shown here is derived from an EMBL/GenBank/DDBJ whole genome shotgun (WGS) entry which is preliminary data.</text>
</comment>
<dbReference type="Proteomes" id="UP000797356">
    <property type="component" value="Chromosome 7"/>
</dbReference>
<dbReference type="AlphaFoldDB" id="A0A8K0IEG6"/>
<evidence type="ECO:0000256" key="1">
    <source>
        <dbReference type="SAM" id="MobiDB-lite"/>
    </source>
</evidence>
<feature type="region of interest" description="Disordered" evidence="1">
    <location>
        <begin position="1"/>
        <end position="111"/>
    </location>
</feature>
<name>A0A8K0IEG6_COCNU</name>
<gene>
    <name evidence="2" type="ORF">COCNU_07G004380</name>
</gene>
<reference evidence="2" key="2">
    <citation type="submission" date="2019-07" db="EMBL/GenBank/DDBJ databases">
        <authorList>
            <person name="Yang Y."/>
            <person name="Bocs S."/>
            <person name="Baudouin L."/>
        </authorList>
    </citation>
    <scope>NUCLEOTIDE SEQUENCE</scope>
    <source>
        <tissue evidence="2">Spear leaf of Hainan Tall coconut</tissue>
    </source>
</reference>
<dbReference type="EMBL" id="CM017878">
    <property type="protein sequence ID" value="KAG1354326.1"/>
    <property type="molecule type" value="Genomic_DNA"/>
</dbReference>
<proteinExistence type="predicted"/>
<organism evidence="2 3">
    <name type="scientific">Cocos nucifera</name>
    <name type="common">Coconut palm</name>
    <dbReference type="NCBI Taxonomy" id="13894"/>
    <lineage>
        <taxon>Eukaryota</taxon>
        <taxon>Viridiplantae</taxon>
        <taxon>Streptophyta</taxon>
        <taxon>Embryophyta</taxon>
        <taxon>Tracheophyta</taxon>
        <taxon>Spermatophyta</taxon>
        <taxon>Magnoliopsida</taxon>
        <taxon>Liliopsida</taxon>
        <taxon>Arecaceae</taxon>
        <taxon>Arecoideae</taxon>
        <taxon>Cocoseae</taxon>
        <taxon>Attaleinae</taxon>
        <taxon>Cocos</taxon>
    </lineage>
</organism>